<sequence>MPQELFAAAGYFLPRLLFLNSRYAPQVHWGDIALALDGFPGEGFDLGSAAFWDEWRHRWQAQAERHERLAEAARTPASRSRALRGAAACYHWAEFMYFDDAGTKRALRRRIRDLTRDSLTGTDLRTRHGELPSPDGPVPYTLLLPPSPAASPLPCVVLSNGLDSVTEVEPLSLAEAYLERGIAALLFDGPGQGVNVGQTPLRIDMEQVVARLVDEVLRPAPEIDGERLAFLGVSFGGYLALRVAQQPGSAFRCVVNLSGGPRVAPFAGLPRRLKDDFRFALTGGLDRTAAPDAGLQARLDELALDPAVPAAVPVLSVHGALDDIFPLAALTEVDTAWSGNHQLVVHEREAHVCLNVIDACTQQAADWVADRLLAAAATDSSRTTERNT</sequence>
<dbReference type="AlphaFoldDB" id="A0A1D7YNL9"/>
<protein>
    <submittedName>
        <fullName evidence="3">Dienelactone hydrolase</fullName>
    </submittedName>
</protein>
<dbReference type="Gene3D" id="3.40.50.1820">
    <property type="entry name" value="alpha/beta hydrolase"/>
    <property type="match status" value="1"/>
</dbReference>
<dbReference type="EMBL" id="CP017248">
    <property type="protein sequence ID" value="AOR37185.1"/>
    <property type="molecule type" value="Genomic_DNA"/>
</dbReference>
<proteinExistence type="inferred from homology"/>
<dbReference type="Proteomes" id="UP000094960">
    <property type="component" value="Chromosome"/>
</dbReference>
<comment type="similarity">
    <text evidence="1">Belongs to the AB hydrolase superfamily.</text>
</comment>
<dbReference type="InterPro" id="IPR050261">
    <property type="entry name" value="FrsA_esterase"/>
</dbReference>
<accession>A0A1D7YNL9</accession>
<dbReference type="PANTHER" id="PTHR22946:SF12">
    <property type="entry name" value="CONIDIAL PIGMENT BIOSYNTHESIS PROTEIN AYG1 (AFU_ORTHOLOGUE AFUA_2G17550)"/>
    <property type="match status" value="1"/>
</dbReference>
<dbReference type="KEGG" id="spun:BFF78_19395"/>
<keyword evidence="4" id="KW-1185">Reference proteome</keyword>
<dbReference type="Pfam" id="PF06500">
    <property type="entry name" value="FrsA-like"/>
    <property type="match status" value="1"/>
</dbReference>
<dbReference type="SUPFAM" id="SSF53474">
    <property type="entry name" value="alpha/beta-Hydrolases"/>
    <property type="match status" value="1"/>
</dbReference>
<dbReference type="GO" id="GO:0016787">
    <property type="term" value="F:hydrolase activity"/>
    <property type="evidence" value="ECO:0007669"/>
    <property type="project" value="UniProtKB-KW"/>
</dbReference>
<evidence type="ECO:0000256" key="2">
    <source>
        <dbReference type="ARBA" id="ARBA00022801"/>
    </source>
</evidence>
<evidence type="ECO:0000313" key="3">
    <source>
        <dbReference type="EMBL" id="AOR37185.1"/>
    </source>
</evidence>
<evidence type="ECO:0000313" key="4">
    <source>
        <dbReference type="Proteomes" id="UP000094960"/>
    </source>
</evidence>
<evidence type="ECO:0000256" key="1">
    <source>
        <dbReference type="ARBA" id="ARBA00008645"/>
    </source>
</evidence>
<keyword evidence="2 3" id="KW-0378">Hydrolase</keyword>
<gene>
    <name evidence="3" type="ORF">BFF78_19395</name>
</gene>
<organism evidence="3 4">
    <name type="scientific">Streptomyces fodineus</name>
    <dbReference type="NCBI Taxonomy" id="1904616"/>
    <lineage>
        <taxon>Bacteria</taxon>
        <taxon>Bacillati</taxon>
        <taxon>Actinomycetota</taxon>
        <taxon>Actinomycetes</taxon>
        <taxon>Kitasatosporales</taxon>
        <taxon>Streptomycetaceae</taxon>
        <taxon>Streptomyces</taxon>
    </lineage>
</organism>
<dbReference type="InterPro" id="IPR010520">
    <property type="entry name" value="FrsA-like"/>
</dbReference>
<dbReference type="InterPro" id="IPR029058">
    <property type="entry name" value="AB_hydrolase_fold"/>
</dbReference>
<name>A0A1D7YNL9_9ACTN</name>
<dbReference type="PANTHER" id="PTHR22946">
    <property type="entry name" value="DIENELACTONE HYDROLASE DOMAIN-CONTAINING PROTEIN-RELATED"/>
    <property type="match status" value="1"/>
</dbReference>
<reference evidence="4" key="1">
    <citation type="submission" date="2016-09" db="EMBL/GenBank/DDBJ databases">
        <title>Streptomyces puniciscabiei strain:TW1S1 Genome sequencing and assembly.</title>
        <authorList>
            <person name="Kim M.-K."/>
            <person name="Kim S.B."/>
        </authorList>
    </citation>
    <scope>NUCLEOTIDE SEQUENCE [LARGE SCALE GENOMIC DNA]</scope>
    <source>
        <strain evidence="4">TW1S1</strain>
    </source>
</reference>